<organism evidence="2 3">
    <name type="scientific">Thalassomonas viridans</name>
    <dbReference type="NCBI Taxonomy" id="137584"/>
    <lineage>
        <taxon>Bacteria</taxon>
        <taxon>Pseudomonadati</taxon>
        <taxon>Pseudomonadota</taxon>
        <taxon>Gammaproteobacteria</taxon>
        <taxon>Alteromonadales</taxon>
        <taxon>Colwelliaceae</taxon>
        <taxon>Thalassomonas</taxon>
    </lineage>
</organism>
<name>A0AAE9Z028_9GAMM</name>
<gene>
    <name evidence="2" type="ORF">SG34_023760</name>
</gene>
<dbReference type="GO" id="GO:0009279">
    <property type="term" value="C:cell outer membrane"/>
    <property type="evidence" value="ECO:0007669"/>
    <property type="project" value="InterPro"/>
</dbReference>
<dbReference type="KEGG" id="tvd:SG34_023760"/>
<feature type="signal peptide" evidence="1">
    <location>
        <begin position="1"/>
        <end position="18"/>
    </location>
</feature>
<reference evidence="2 3" key="1">
    <citation type="journal article" date="2015" name="Genome Announc.">
        <title>Draft Genome Sequences of Marine Isolates of Thalassomonas viridans and Thalassomonas actiniarum.</title>
        <authorList>
            <person name="Olonade I."/>
            <person name="van Zyl L.J."/>
            <person name="Trindade M."/>
        </authorList>
    </citation>
    <scope>NUCLEOTIDE SEQUENCE [LARGE SCALE GENOMIC DNA]</scope>
    <source>
        <strain evidence="2 3">XOM25</strain>
    </source>
</reference>
<accession>A0AAE9Z028</accession>
<dbReference type="Gene3D" id="2.40.230.20">
    <property type="entry name" value="Nucleoside-specific channel-forming protein, Tsx-like"/>
    <property type="match status" value="1"/>
</dbReference>
<dbReference type="AlphaFoldDB" id="A0AAE9Z028"/>
<dbReference type="SUPFAM" id="SSF111364">
    <property type="entry name" value="Tsx-like channel"/>
    <property type="match status" value="1"/>
</dbReference>
<feature type="chain" id="PRO_5041933833" evidence="1">
    <location>
        <begin position="19"/>
        <end position="234"/>
    </location>
</feature>
<sequence>MKYLSLLLCMFLGANAQAKTNWSDFSLTYLKGSDYELGDEDRRVFTFEHVAGTSWGDSFLFVDRLESDNGDNETYAEWQPRYKLTDLDNSIVTGLYLAGMVEMDSVSPNAGPGFSFTNYLAGFGSDIKIPGFDFFQANVYHRNNEIGDNNYQTTLVWGLPLGPLYFDGFIDYASSNDELSTSFNMTSQLKYDLAPHIGLTSKLYLGVEYVYWNNKFGVQGVDERNVNLLVKYHF</sequence>
<keyword evidence="1" id="KW-0732">Signal</keyword>
<evidence type="ECO:0000313" key="2">
    <source>
        <dbReference type="EMBL" id="WDE04326.1"/>
    </source>
</evidence>
<evidence type="ECO:0000256" key="1">
    <source>
        <dbReference type="SAM" id="SignalP"/>
    </source>
</evidence>
<dbReference type="EMBL" id="CP059733">
    <property type="protein sequence ID" value="WDE04326.1"/>
    <property type="molecule type" value="Genomic_DNA"/>
</dbReference>
<dbReference type="InterPro" id="IPR036777">
    <property type="entry name" value="Channel_Tsx-like_sf"/>
</dbReference>
<reference evidence="2 3" key="2">
    <citation type="journal article" date="2022" name="Mar. Drugs">
        <title>Bioassay-Guided Fractionation Leads to the Detection of Cholic Acid Generated by the Rare Thalassomonas sp.</title>
        <authorList>
            <person name="Pheiffer F."/>
            <person name="Schneider Y.K."/>
            <person name="Hansen E.H."/>
            <person name="Andersen J.H."/>
            <person name="Isaksson J."/>
            <person name="Busche T."/>
            <person name="R C."/>
            <person name="Kalinowski J."/>
            <person name="Zyl L.V."/>
            <person name="Trindade M."/>
        </authorList>
    </citation>
    <scope>NUCLEOTIDE SEQUENCE [LARGE SCALE GENOMIC DNA]</scope>
    <source>
        <strain evidence="2 3">XOM25</strain>
    </source>
</reference>
<dbReference type="RefSeq" id="WP_044839353.1">
    <property type="nucleotide sequence ID" value="NZ_CP059733.1"/>
</dbReference>
<keyword evidence="3" id="KW-1185">Reference proteome</keyword>
<protein>
    <submittedName>
        <fullName evidence="2">Nucleoside-binding protein</fullName>
    </submittedName>
</protein>
<evidence type="ECO:0000313" key="3">
    <source>
        <dbReference type="Proteomes" id="UP000032352"/>
    </source>
</evidence>
<dbReference type="Proteomes" id="UP000032352">
    <property type="component" value="Chromosome"/>
</dbReference>
<proteinExistence type="predicted"/>